<keyword evidence="1" id="KW-1133">Transmembrane helix</keyword>
<dbReference type="GeneID" id="68116969"/>
<dbReference type="Proteomes" id="UP000444721">
    <property type="component" value="Unassembled WGS sequence"/>
</dbReference>
<feature type="transmembrane region" description="Helical" evidence="1">
    <location>
        <begin position="588"/>
        <end position="607"/>
    </location>
</feature>
<evidence type="ECO:0000313" key="3">
    <source>
        <dbReference type="Proteomes" id="UP000444721"/>
    </source>
</evidence>
<accession>A0A6A5BDR2</accession>
<name>A0A6A5BDR2_NAEFO</name>
<dbReference type="Gene3D" id="3.40.720.10">
    <property type="entry name" value="Alkaline Phosphatase, subunit A"/>
    <property type="match status" value="1"/>
</dbReference>
<feature type="transmembrane region" description="Helical" evidence="1">
    <location>
        <begin position="946"/>
        <end position="966"/>
    </location>
</feature>
<evidence type="ECO:0000256" key="1">
    <source>
        <dbReference type="SAM" id="Phobius"/>
    </source>
</evidence>
<feature type="transmembrane region" description="Helical" evidence="1">
    <location>
        <begin position="813"/>
        <end position="833"/>
    </location>
</feature>
<dbReference type="VEuPathDB" id="AmoebaDB:FDP41_009754"/>
<feature type="transmembrane region" description="Helical" evidence="1">
    <location>
        <begin position="21"/>
        <end position="39"/>
    </location>
</feature>
<keyword evidence="1" id="KW-0812">Transmembrane</keyword>
<feature type="transmembrane region" description="Helical" evidence="1">
    <location>
        <begin position="706"/>
        <end position="733"/>
    </location>
</feature>
<keyword evidence="3" id="KW-1185">Reference proteome</keyword>
<dbReference type="OrthoDB" id="17015at2759"/>
<dbReference type="SUPFAM" id="SSF53649">
    <property type="entry name" value="Alkaline phosphatase-like"/>
    <property type="match status" value="1"/>
</dbReference>
<evidence type="ECO:0000313" key="2">
    <source>
        <dbReference type="EMBL" id="KAF0972058.1"/>
    </source>
</evidence>
<proteinExistence type="predicted"/>
<dbReference type="VEuPathDB" id="AmoebaDB:NfTy_087850"/>
<sequence>MIGNDSSLQDSSNKSIPRRKKWFYFIQYFLLFILFAHGIRSGFFTLLNRSQFKSGATNTFCSRATPDSVRDKLVKTGHKSSETDVLITQKGLNVFSDKDFNELKEKHHLCDYPPGLQFSKVIWLFTDGLPVKYSKKTFDHFRDHRVLYTIDVPGPKYSHAIYTSYMTGQLPTNYQGNAIEGDSLVKSMQRSPEMGPLTYIGPEWSFLAIHGSKNYEKLFKRIVIKEEPLDQPHDQGYRFFFSNEDARKFFHETLDTIKAEGGSLFTHSAIFDHINHGIFRHDPTNLDYLNYLSDRIASDINPLKDWIDANPDYLLILSSDHGTDDVSNGYVLHGYSRDGNEGYVMLYNPRLKPYEERLDIVDVCPTVAKYLAGVDIPADNIGVSRAYFGGDDESLRYRSYVLKESLVQLTDTTTRRGTDLLRSVSSILNLLKMEIEDLAFSEKFKDINEFNEELSKLAVGMKRKLYQLLDKPVFWVFFYGFFALVMVVIGLYRFNFHAIHLMAEKFFSKSLYLLGILIPLYFGSYVNVLFCWDTWKNVVRSGAPFFVWQGFLTVVLFFVLYQCAIHLLRSNTKSDKEKPSENFSLIGWKMFIFCIIDMTFFALYNLFRRQWKWGMEYILPLQYFALIHFICDFCGYSVFGLMTSGALYVVRKIRRSTPVPTKKTASKNSWFHFFYCFVMMMLLFLFEYTSVRETAPQEQKALYVHYYTVAGFHIYYLAFLIMAFVYTCFVLLFNPKRLDRLLIPAILYAFALMRDTPYGRVVTLLQNIQYFYFLVPAYIIANKYCCKVKKEDKGYSSSASSPNFEEEETKHHFFDLLQLVMCVFFMNHFMYGFHIGKEERLDVDAHPMAGAVGMKSHQQHPNFNAFQMGYERWHMALICTLYFWSVLHRERDEGPLTKSEQESRDSDRYYVTDVILNTFTLMVLNAHVFVNLMLCYITMDHAFQETIVYLIVIAVSATLFSVFNMITRYSVFVIEFILSKVPNGKFKTLVQQVFLSQNEPEMDDILPLVGNNMMNGTNSKDV</sequence>
<feature type="transmembrane region" description="Helical" evidence="1">
    <location>
        <begin position="670"/>
        <end position="686"/>
    </location>
</feature>
<dbReference type="EMBL" id="VFQX01000072">
    <property type="protein sequence ID" value="KAF0972058.1"/>
    <property type="molecule type" value="Genomic_DNA"/>
</dbReference>
<dbReference type="RefSeq" id="XP_044556773.1">
    <property type="nucleotide sequence ID" value="XM_044713746.1"/>
</dbReference>
<organism evidence="2 3">
    <name type="scientific">Naegleria fowleri</name>
    <name type="common">Brain eating amoeba</name>
    <dbReference type="NCBI Taxonomy" id="5763"/>
    <lineage>
        <taxon>Eukaryota</taxon>
        <taxon>Discoba</taxon>
        <taxon>Heterolobosea</taxon>
        <taxon>Tetramitia</taxon>
        <taxon>Eutetramitia</taxon>
        <taxon>Vahlkampfiidae</taxon>
        <taxon>Naegleria</taxon>
    </lineage>
</organism>
<comment type="caution">
    <text evidence="2">The sequence shown here is derived from an EMBL/GenBank/DDBJ whole genome shotgun (WGS) entry which is preliminary data.</text>
</comment>
<keyword evidence="1" id="KW-0472">Membrane</keyword>
<feature type="transmembrane region" description="Helical" evidence="1">
    <location>
        <begin position="627"/>
        <end position="650"/>
    </location>
</feature>
<dbReference type="VEuPathDB" id="AmoebaDB:NF0004620"/>
<reference evidence="2 3" key="1">
    <citation type="journal article" date="2019" name="Sci. Rep.">
        <title>Nanopore sequencing improves the draft genome of the human pathogenic amoeba Naegleria fowleri.</title>
        <authorList>
            <person name="Liechti N."/>
            <person name="Schurch N."/>
            <person name="Bruggmann R."/>
            <person name="Wittwer M."/>
        </authorList>
    </citation>
    <scope>NUCLEOTIDE SEQUENCE [LARGE SCALE GENOMIC DNA]</scope>
    <source>
        <strain evidence="2 3">ATCC 30894</strain>
    </source>
</reference>
<feature type="transmembrane region" description="Helical" evidence="1">
    <location>
        <begin position="506"/>
        <end position="526"/>
    </location>
</feature>
<feature type="transmembrane region" description="Helical" evidence="1">
    <location>
        <begin position="909"/>
        <end position="934"/>
    </location>
</feature>
<gene>
    <name evidence="2" type="ORF">FDP41_009754</name>
</gene>
<dbReference type="AlphaFoldDB" id="A0A6A5BDR2"/>
<feature type="transmembrane region" description="Helical" evidence="1">
    <location>
        <begin position="473"/>
        <end position="494"/>
    </location>
</feature>
<dbReference type="InterPro" id="IPR017850">
    <property type="entry name" value="Alkaline_phosphatase_core_sf"/>
</dbReference>
<protein>
    <submittedName>
        <fullName evidence="2">Uncharacterized protein</fullName>
    </submittedName>
</protein>
<feature type="transmembrane region" description="Helical" evidence="1">
    <location>
        <begin position="546"/>
        <end position="568"/>
    </location>
</feature>